<evidence type="ECO:0000313" key="6">
    <source>
        <dbReference type="Proteomes" id="UP001500469"/>
    </source>
</evidence>
<evidence type="ECO:0000256" key="3">
    <source>
        <dbReference type="ARBA" id="ARBA00022777"/>
    </source>
</evidence>
<keyword evidence="6" id="KW-1185">Reference proteome</keyword>
<comment type="similarity">
    <text evidence="1">Belongs to the carbohydrate kinase PfkB family.</text>
</comment>
<name>A0ABN1MWI1_9BACT</name>
<dbReference type="CDD" id="cd01166">
    <property type="entry name" value="KdgK"/>
    <property type="match status" value="1"/>
</dbReference>
<dbReference type="InterPro" id="IPR029056">
    <property type="entry name" value="Ribokinase-like"/>
</dbReference>
<comment type="caution">
    <text evidence="5">The sequence shown here is derived from an EMBL/GenBank/DDBJ whole genome shotgun (WGS) entry which is preliminary data.</text>
</comment>
<dbReference type="Gene3D" id="3.40.1190.20">
    <property type="match status" value="1"/>
</dbReference>
<sequence length="331" mass="36183">MKKRIITLGEVMLRLSTPGHQRFINSTSFDAVYGGAEANVAVSLANWGYSVAHVSALPSHEIGQAAKNSLQFAGVDTSYIPTCSGRMGTYFLENGAMQRGSKIIYDRFDSVFVKYDFSGLDWEQIFAGADWFHWTGITPAVSATAAAVCKQAVQAASKLGIKISADINYRRNLWQYGKSPMEIMPELIKPSHLIIAGLTDFENCMGIQTERYEEACQAAKTVCPNLAYVSTTTRKSISASENRLKGKLWNTKSMLKSKAYSMTHLVDRIGGGDAFMAGLIYGLLTRGDEEAIEFATAASVLKHSIPGDANFVAVEEVDHLIKGENIGKLLR</sequence>
<dbReference type="Proteomes" id="UP001500469">
    <property type="component" value="Unassembled WGS sequence"/>
</dbReference>
<dbReference type="RefSeq" id="WP_343848138.1">
    <property type="nucleotide sequence ID" value="NZ_BAAAFI010000002.1"/>
</dbReference>
<evidence type="ECO:0000259" key="4">
    <source>
        <dbReference type="Pfam" id="PF00294"/>
    </source>
</evidence>
<keyword evidence="3 5" id="KW-0418">Kinase</keyword>
<dbReference type="PANTHER" id="PTHR43320">
    <property type="entry name" value="SUGAR KINASE"/>
    <property type="match status" value="1"/>
</dbReference>
<reference evidence="5 6" key="1">
    <citation type="journal article" date="2019" name="Int. J. Syst. Evol. Microbiol.">
        <title>The Global Catalogue of Microorganisms (GCM) 10K type strain sequencing project: providing services to taxonomists for standard genome sequencing and annotation.</title>
        <authorList>
            <consortium name="The Broad Institute Genomics Platform"/>
            <consortium name="The Broad Institute Genome Sequencing Center for Infectious Disease"/>
            <person name="Wu L."/>
            <person name="Ma J."/>
        </authorList>
    </citation>
    <scope>NUCLEOTIDE SEQUENCE [LARGE SCALE GENOMIC DNA]</scope>
    <source>
        <strain evidence="5 6">JCM 16112</strain>
    </source>
</reference>
<accession>A0ABN1MWI1</accession>
<dbReference type="InterPro" id="IPR011611">
    <property type="entry name" value="PfkB_dom"/>
</dbReference>
<proteinExistence type="inferred from homology"/>
<dbReference type="InterPro" id="IPR052700">
    <property type="entry name" value="Carb_kinase_PfkB-like"/>
</dbReference>
<evidence type="ECO:0000256" key="2">
    <source>
        <dbReference type="ARBA" id="ARBA00022679"/>
    </source>
</evidence>
<feature type="domain" description="Carbohydrate kinase PfkB" evidence="4">
    <location>
        <begin position="3"/>
        <end position="303"/>
    </location>
</feature>
<keyword evidence="2" id="KW-0808">Transferase</keyword>
<dbReference type="GO" id="GO:0016301">
    <property type="term" value="F:kinase activity"/>
    <property type="evidence" value="ECO:0007669"/>
    <property type="project" value="UniProtKB-KW"/>
</dbReference>
<evidence type="ECO:0000313" key="5">
    <source>
        <dbReference type="EMBL" id="GAA0877441.1"/>
    </source>
</evidence>
<gene>
    <name evidence="5" type="ORF">GCM10009119_04090</name>
</gene>
<dbReference type="PANTHER" id="PTHR43320:SF2">
    <property type="entry name" value="2-DEHYDRO-3-DEOXYGLUCONOKINASE_2-DEHYDRO-3-DEOXYGALACTONOKINASE"/>
    <property type="match status" value="1"/>
</dbReference>
<dbReference type="SUPFAM" id="SSF53613">
    <property type="entry name" value="Ribokinase-like"/>
    <property type="match status" value="1"/>
</dbReference>
<evidence type="ECO:0000256" key="1">
    <source>
        <dbReference type="ARBA" id="ARBA00010688"/>
    </source>
</evidence>
<dbReference type="EMBL" id="BAAAFI010000002">
    <property type="protein sequence ID" value="GAA0877441.1"/>
    <property type="molecule type" value="Genomic_DNA"/>
</dbReference>
<dbReference type="Pfam" id="PF00294">
    <property type="entry name" value="PfkB"/>
    <property type="match status" value="1"/>
</dbReference>
<organism evidence="5 6">
    <name type="scientific">Algoriphagus jejuensis</name>
    <dbReference type="NCBI Taxonomy" id="419934"/>
    <lineage>
        <taxon>Bacteria</taxon>
        <taxon>Pseudomonadati</taxon>
        <taxon>Bacteroidota</taxon>
        <taxon>Cytophagia</taxon>
        <taxon>Cytophagales</taxon>
        <taxon>Cyclobacteriaceae</taxon>
        <taxon>Algoriphagus</taxon>
    </lineage>
</organism>
<protein>
    <submittedName>
        <fullName evidence="5">Sugar kinase</fullName>
    </submittedName>
</protein>